<evidence type="ECO:0000256" key="1">
    <source>
        <dbReference type="ARBA" id="ARBA00022443"/>
    </source>
</evidence>
<dbReference type="GO" id="GO:0005886">
    <property type="term" value="C:plasma membrane"/>
    <property type="evidence" value="ECO:0007669"/>
    <property type="project" value="TreeGrafter"/>
</dbReference>
<dbReference type="GO" id="GO:0035023">
    <property type="term" value="P:regulation of Rho protein signal transduction"/>
    <property type="evidence" value="ECO:0007669"/>
    <property type="project" value="TreeGrafter"/>
</dbReference>
<dbReference type="SUPFAM" id="SSF50044">
    <property type="entry name" value="SH3-domain"/>
    <property type="match status" value="1"/>
</dbReference>
<name>A0A834R7V9_SARSC</name>
<feature type="region of interest" description="Disordered" evidence="3">
    <location>
        <begin position="92"/>
        <end position="165"/>
    </location>
</feature>
<evidence type="ECO:0000313" key="7">
    <source>
        <dbReference type="Proteomes" id="UP000070412"/>
    </source>
</evidence>
<keyword evidence="5" id="KW-0418">Kinase</keyword>
<evidence type="ECO:0000256" key="2">
    <source>
        <dbReference type="PROSITE-ProRule" id="PRU00192"/>
    </source>
</evidence>
<feature type="compositionally biased region" description="Basic and acidic residues" evidence="3">
    <location>
        <begin position="182"/>
        <end position="194"/>
    </location>
</feature>
<dbReference type="EnsemblMetazoa" id="SSS_4011s_mrna">
    <property type="protein sequence ID" value="KAF7491344.1"/>
    <property type="gene ID" value="SSS_4011"/>
</dbReference>
<dbReference type="PANTHER" id="PTHR12287">
    <property type="entry name" value="EPIDERMAL GROWTH FACTOR RECEPTOR KINASE SUBSTRATE EPS8-RELATED PROTEIN"/>
    <property type="match status" value="1"/>
</dbReference>
<evidence type="ECO:0000313" key="5">
    <source>
        <dbReference type="EMBL" id="KAF7491344.1"/>
    </source>
</evidence>
<proteinExistence type="predicted"/>
<dbReference type="Gene3D" id="2.30.30.40">
    <property type="entry name" value="SH3 Domains"/>
    <property type="match status" value="1"/>
</dbReference>
<dbReference type="Gene3D" id="2.30.29.30">
    <property type="entry name" value="Pleckstrin-homology domain (PH domain)/Phosphotyrosine-binding domain (PTB)"/>
    <property type="match status" value="1"/>
</dbReference>
<gene>
    <name evidence="5" type="ORF">SSS_4011</name>
</gene>
<reference evidence="7" key="1">
    <citation type="journal article" date="2020" name="PLoS Negl. Trop. Dis.">
        <title>High-quality nuclear genome for Sarcoptes scabiei-A critical resource for a neglected parasite.</title>
        <authorList>
            <person name="Korhonen P.K."/>
            <person name="Gasser R.B."/>
            <person name="Ma G."/>
            <person name="Wang T."/>
            <person name="Stroehlein A.J."/>
            <person name="Young N.D."/>
            <person name="Ang C.S."/>
            <person name="Fernando D.D."/>
            <person name="Lu H.C."/>
            <person name="Taylor S."/>
            <person name="Reynolds S.L."/>
            <person name="Mofiz E."/>
            <person name="Najaraj S.H."/>
            <person name="Gowda H."/>
            <person name="Madugundu A."/>
            <person name="Renuse S."/>
            <person name="Holt D."/>
            <person name="Pandey A."/>
            <person name="Papenfuss A.T."/>
            <person name="Fischer K."/>
        </authorList>
    </citation>
    <scope>NUCLEOTIDE SEQUENCE [LARGE SCALE GENOMIC DNA]</scope>
</reference>
<dbReference type="Pfam" id="PF00018">
    <property type="entry name" value="SH3_1"/>
    <property type="match status" value="1"/>
</dbReference>
<dbReference type="OrthoDB" id="4680325at2759"/>
<dbReference type="InterPro" id="IPR055093">
    <property type="entry name" value="EPS8_2nd"/>
</dbReference>
<feature type="compositionally biased region" description="Basic and acidic residues" evidence="3">
    <location>
        <begin position="489"/>
        <end position="501"/>
    </location>
</feature>
<dbReference type="GO" id="GO:0016301">
    <property type="term" value="F:kinase activity"/>
    <property type="evidence" value="ECO:0007669"/>
    <property type="project" value="UniProtKB-KW"/>
</dbReference>
<reference evidence="6" key="3">
    <citation type="submission" date="2022-06" db="UniProtKB">
        <authorList>
            <consortium name="EnsemblMetazoa"/>
        </authorList>
    </citation>
    <scope>IDENTIFICATION</scope>
</reference>
<feature type="domain" description="SH3" evidence="4">
    <location>
        <begin position="559"/>
        <end position="618"/>
    </location>
</feature>
<dbReference type="InterPro" id="IPR035462">
    <property type="entry name" value="Eps8_SH3"/>
</dbReference>
<organism evidence="5">
    <name type="scientific">Sarcoptes scabiei</name>
    <name type="common">Itch mite</name>
    <name type="synonym">Acarus scabiei</name>
    <dbReference type="NCBI Taxonomy" id="52283"/>
    <lineage>
        <taxon>Eukaryota</taxon>
        <taxon>Metazoa</taxon>
        <taxon>Ecdysozoa</taxon>
        <taxon>Arthropoda</taxon>
        <taxon>Chelicerata</taxon>
        <taxon>Arachnida</taxon>
        <taxon>Acari</taxon>
        <taxon>Acariformes</taxon>
        <taxon>Sarcoptiformes</taxon>
        <taxon>Astigmata</taxon>
        <taxon>Psoroptidia</taxon>
        <taxon>Sarcoptoidea</taxon>
        <taxon>Sarcoptidae</taxon>
        <taxon>Sarcoptinae</taxon>
        <taxon>Sarcoptes</taxon>
    </lineage>
</organism>
<dbReference type="InterPro" id="IPR001452">
    <property type="entry name" value="SH3_domain"/>
</dbReference>
<dbReference type="Proteomes" id="UP000070412">
    <property type="component" value="Unassembled WGS sequence"/>
</dbReference>
<dbReference type="PANTHER" id="PTHR12287:SF23">
    <property type="entry name" value="AROUSER, ISOFORM A-RELATED"/>
    <property type="match status" value="1"/>
</dbReference>
<accession>A0A834R7V9</accession>
<feature type="compositionally biased region" description="Low complexity" evidence="3">
    <location>
        <begin position="92"/>
        <end position="114"/>
    </location>
</feature>
<keyword evidence="5" id="KW-0675">Receptor</keyword>
<evidence type="ECO:0000259" key="4">
    <source>
        <dbReference type="PROSITE" id="PS50002"/>
    </source>
</evidence>
<dbReference type="InterPro" id="IPR039801">
    <property type="entry name" value="EPS8-like"/>
</dbReference>
<dbReference type="GO" id="GO:0003779">
    <property type="term" value="F:actin binding"/>
    <property type="evidence" value="ECO:0007669"/>
    <property type="project" value="TreeGrafter"/>
</dbReference>
<feature type="region of interest" description="Disordered" evidence="3">
    <location>
        <begin position="182"/>
        <end position="258"/>
    </location>
</feature>
<feature type="compositionally biased region" description="Low complexity" evidence="3">
    <location>
        <begin position="124"/>
        <end position="146"/>
    </location>
</feature>
<dbReference type="PROSITE" id="PS50002">
    <property type="entry name" value="SH3"/>
    <property type="match status" value="1"/>
</dbReference>
<dbReference type="GO" id="GO:0007266">
    <property type="term" value="P:Rho protein signal transduction"/>
    <property type="evidence" value="ECO:0007669"/>
    <property type="project" value="TreeGrafter"/>
</dbReference>
<sequence>MAIQLKGNHMWILDGETNDVVERFPVAFIQQPTSFNDQNHIYNNILIFTVQLPNENPGELHIFQCVSHDAINLVDDIYHWMKNYGVAITDTNNSNNGISPPTTSSSSSTSIPSSYNHLKKDKINNNNNNNNNGNNHHNHNNSNNNTNHHHHHHHQQNNRQSSASSNVNVKEAVNVFNQIAAQREKKGASTDSIHRIPGQSMNSANAVAGDTDSRSDSSSFIESSHHLNNHNGTPSNHNNDRMSSPNGNRAGHNHSEESYSNERYVSILNHCFDDIERFIIRLQHAAAALRELQIRSHKRGAKGSGDGLLAIRARGPCEEEFMEILSKFKLAFNLLAKLKGCIHDPNAPELVHFLFTPLAIIIEAARNCEPPMDPALVGIPYLSPDAIELLSNCCASKEFDLWQSLGTNWTHPIKNIRMTNPFQPVFTDGWAPTINEPELLGIMDQFNDSETEADELVGSRSMSHPSNINNNNNNINDHKTNRISHSHSHSFDDSDYEDHLNGENGRALSHPHHHNSSNQISRNTNVSPSPIESIDRDSPLTSNGIDVEQIDWIAELQNRNAKIVRVMFPRTANNNKELTVVKGEILEVLDDSRKWWKARNSRGQIAHVPHTIVCDFESSQLGGGNVNENVGHHHTPSSMMMSNDDWIRRERQGKKGEFRYF</sequence>
<dbReference type="InterPro" id="IPR011993">
    <property type="entry name" value="PH-like_dom_sf"/>
</dbReference>
<protein>
    <submittedName>
        <fullName evidence="5">Epidermal growth factor receptor kinase substrate 8</fullName>
    </submittedName>
</protein>
<evidence type="ECO:0000313" key="6">
    <source>
        <dbReference type="EnsemblMetazoa" id="KAF7491344.1"/>
    </source>
</evidence>
<keyword evidence="7" id="KW-1185">Reference proteome</keyword>
<dbReference type="CDD" id="cd11764">
    <property type="entry name" value="SH3_Eps8"/>
    <property type="match status" value="1"/>
</dbReference>
<keyword evidence="5" id="KW-0808">Transferase</keyword>
<evidence type="ECO:0000256" key="3">
    <source>
        <dbReference type="SAM" id="MobiDB-lite"/>
    </source>
</evidence>
<dbReference type="AlphaFoldDB" id="A0A834R7V9"/>
<keyword evidence="1 2" id="KW-0728">SH3 domain</keyword>
<dbReference type="InterPro" id="IPR036028">
    <property type="entry name" value="SH3-like_dom_sf"/>
</dbReference>
<dbReference type="SUPFAM" id="SSF50729">
    <property type="entry name" value="PH domain-like"/>
    <property type="match status" value="1"/>
</dbReference>
<dbReference type="Pfam" id="PF22975">
    <property type="entry name" value="EPS8_2nd"/>
    <property type="match status" value="1"/>
</dbReference>
<dbReference type="EMBL" id="WVUK01000060">
    <property type="protein sequence ID" value="KAF7491344.1"/>
    <property type="molecule type" value="Genomic_DNA"/>
</dbReference>
<feature type="compositionally biased region" description="Polar residues" evidence="3">
    <location>
        <begin position="516"/>
        <end position="530"/>
    </location>
</feature>
<feature type="region of interest" description="Disordered" evidence="3">
    <location>
        <begin position="452"/>
        <end position="542"/>
    </location>
</feature>
<dbReference type="SMART" id="SM00326">
    <property type="entry name" value="SH3"/>
    <property type="match status" value="1"/>
</dbReference>
<reference evidence="5" key="2">
    <citation type="submission" date="2020-01" db="EMBL/GenBank/DDBJ databases">
        <authorList>
            <person name="Korhonen P.K.K."/>
            <person name="Guangxu M.G."/>
            <person name="Wang T.W."/>
            <person name="Stroehlein A.J.S."/>
            <person name="Young N.D."/>
            <person name="Ang C.-S.A."/>
            <person name="Fernando D.W.F."/>
            <person name="Lu H.L."/>
            <person name="Taylor S.T."/>
            <person name="Ehtesham M.E.M."/>
            <person name="Najaraj S.H.N."/>
            <person name="Harsha G.H.G."/>
            <person name="Madugundu A.M."/>
            <person name="Renuse S.R."/>
            <person name="Holt D.H."/>
            <person name="Pandey A.P."/>
            <person name="Papenfuss A.P."/>
            <person name="Gasser R.B.G."/>
            <person name="Fischer K.F."/>
        </authorList>
    </citation>
    <scope>NUCLEOTIDE SEQUENCE</scope>
    <source>
        <strain evidence="5">SSS_KF_BRIS2020</strain>
    </source>
</reference>
<feature type="compositionally biased region" description="Basic residues" evidence="3">
    <location>
        <begin position="147"/>
        <end position="156"/>
    </location>
</feature>